<name>A0A850EEU4_9BACL</name>
<evidence type="ECO:0000313" key="11">
    <source>
        <dbReference type="Proteomes" id="UP000564806"/>
    </source>
</evidence>
<gene>
    <name evidence="10" type="ORF">HPT30_00850</name>
</gene>
<evidence type="ECO:0000256" key="6">
    <source>
        <dbReference type="ARBA" id="ARBA00022840"/>
    </source>
</evidence>
<evidence type="ECO:0000256" key="2">
    <source>
        <dbReference type="ARBA" id="ARBA00022598"/>
    </source>
</evidence>
<protein>
    <recommendedName>
        <fullName evidence="8">7-cyano-7-deazaguanine synthase</fullName>
        <ecNumber evidence="8">6.3.4.20</ecNumber>
    </recommendedName>
</protein>
<dbReference type="PIRSF" id="PIRSF006293">
    <property type="entry name" value="ExsB"/>
    <property type="match status" value="1"/>
</dbReference>
<keyword evidence="4" id="KW-0547">Nucleotide-binding</keyword>
<keyword evidence="2" id="KW-0436">Ligase</keyword>
<keyword evidence="3" id="KW-0479">Metal-binding</keyword>
<dbReference type="PANTHER" id="PTHR42914:SF1">
    <property type="entry name" value="7-CYANO-7-DEAZAGUANINE SYNTHASE"/>
    <property type="match status" value="1"/>
</dbReference>
<proteinExistence type="inferred from homology"/>
<dbReference type="InterPro" id="IPR018317">
    <property type="entry name" value="QueC"/>
</dbReference>
<evidence type="ECO:0000256" key="5">
    <source>
        <dbReference type="ARBA" id="ARBA00022833"/>
    </source>
</evidence>
<comment type="similarity">
    <text evidence="7">Belongs to the QueC family.</text>
</comment>
<dbReference type="EC" id="6.3.4.20" evidence="8"/>
<dbReference type="AlphaFoldDB" id="A0A850EEU4"/>
<evidence type="ECO:0000256" key="3">
    <source>
        <dbReference type="ARBA" id="ARBA00022723"/>
    </source>
</evidence>
<comment type="catalytic activity">
    <reaction evidence="9">
        <text>7-carboxy-7-carbaguanine + NH4(+) + 2 ATP = 7-cyano-7-carbaguanine + 2 AMP + 2 diphosphate + 2 H(+)</text>
        <dbReference type="Rhea" id="RHEA:27982"/>
        <dbReference type="ChEBI" id="CHEBI:15378"/>
        <dbReference type="ChEBI" id="CHEBI:28938"/>
        <dbReference type="ChEBI" id="CHEBI:30616"/>
        <dbReference type="ChEBI" id="CHEBI:33019"/>
        <dbReference type="ChEBI" id="CHEBI:45075"/>
        <dbReference type="ChEBI" id="CHEBI:61036"/>
        <dbReference type="ChEBI" id="CHEBI:456215"/>
        <dbReference type="EC" id="6.3.4.20"/>
    </reaction>
</comment>
<evidence type="ECO:0000313" key="10">
    <source>
        <dbReference type="EMBL" id="NUU58956.1"/>
    </source>
</evidence>
<comment type="pathway">
    <text evidence="1">Purine metabolism; 7-cyano-7-deazaguanine biosynthesis.</text>
</comment>
<evidence type="ECO:0000256" key="1">
    <source>
        <dbReference type="ARBA" id="ARBA00005061"/>
    </source>
</evidence>
<dbReference type="Proteomes" id="UP000564806">
    <property type="component" value="Unassembled WGS sequence"/>
</dbReference>
<evidence type="ECO:0000256" key="8">
    <source>
        <dbReference type="ARBA" id="ARBA00039149"/>
    </source>
</evidence>
<comment type="caution">
    <text evidence="10">The sequence shown here is derived from an EMBL/GenBank/DDBJ whole genome shotgun (WGS) entry which is preliminary data.</text>
</comment>
<dbReference type="GO" id="GO:0005524">
    <property type="term" value="F:ATP binding"/>
    <property type="evidence" value="ECO:0007669"/>
    <property type="project" value="UniProtKB-KW"/>
</dbReference>
<keyword evidence="11" id="KW-1185">Reference proteome</keyword>
<evidence type="ECO:0000256" key="7">
    <source>
        <dbReference type="ARBA" id="ARBA00037993"/>
    </source>
</evidence>
<dbReference type="InterPro" id="IPR014729">
    <property type="entry name" value="Rossmann-like_a/b/a_fold"/>
</dbReference>
<dbReference type="PANTHER" id="PTHR42914">
    <property type="entry name" value="7-CYANO-7-DEAZAGUANINE SYNTHASE"/>
    <property type="match status" value="1"/>
</dbReference>
<dbReference type="EMBL" id="JABWCS010000167">
    <property type="protein sequence ID" value="NUU58956.1"/>
    <property type="molecule type" value="Genomic_DNA"/>
</dbReference>
<dbReference type="Gene3D" id="3.40.50.620">
    <property type="entry name" value="HUPs"/>
    <property type="match status" value="1"/>
</dbReference>
<evidence type="ECO:0000256" key="4">
    <source>
        <dbReference type="ARBA" id="ARBA00022741"/>
    </source>
</evidence>
<keyword evidence="6" id="KW-0067">ATP-binding</keyword>
<dbReference type="Pfam" id="PF06508">
    <property type="entry name" value="QueC"/>
    <property type="match status" value="1"/>
</dbReference>
<dbReference type="GO" id="GO:0046872">
    <property type="term" value="F:metal ion binding"/>
    <property type="evidence" value="ECO:0007669"/>
    <property type="project" value="UniProtKB-KW"/>
</dbReference>
<keyword evidence="5" id="KW-0862">Zinc</keyword>
<reference evidence="10" key="1">
    <citation type="submission" date="2020-06" db="EMBL/GenBank/DDBJ databases">
        <title>Paenibacillus sp. nov., isolated from soil.</title>
        <authorList>
            <person name="Seo Y.L."/>
        </authorList>
    </citation>
    <scope>NUCLEOTIDE SEQUENCE [LARGE SCALE GENOMIC DNA]</scope>
    <source>
        <strain evidence="10">JW14</strain>
    </source>
</reference>
<evidence type="ECO:0000256" key="9">
    <source>
        <dbReference type="ARBA" id="ARBA00047890"/>
    </source>
</evidence>
<dbReference type="SUPFAM" id="SSF52402">
    <property type="entry name" value="Adenine nucleotide alpha hydrolases-like"/>
    <property type="match status" value="1"/>
</dbReference>
<dbReference type="GO" id="GO:0016874">
    <property type="term" value="F:ligase activity"/>
    <property type="evidence" value="ECO:0007669"/>
    <property type="project" value="UniProtKB-KW"/>
</dbReference>
<organism evidence="10 11">
    <name type="scientific">Paenibacillus agri</name>
    <dbReference type="NCBI Taxonomy" id="2744309"/>
    <lineage>
        <taxon>Bacteria</taxon>
        <taxon>Bacillati</taxon>
        <taxon>Bacillota</taxon>
        <taxon>Bacilli</taxon>
        <taxon>Bacillales</taxon>
        <taxon>Paenibacillaceae</taxon>
        <taxon>Paenibacillus</taxon>
    </lineage>
</organism>
<accession>A0A850EEU4</accession>
<sequence>MQCSSLLQKEKNKLENNKTSYDAILMASGGLDSTVMAYWLKRKGIRVQILFIDYGQHFKKVEYETLLKVLPQEYKDSVRVVRIGDIYENSESRMIREPNLWEDDVTADDLYLPYRNLLFLSIASSVAQSENIPEVYSAFINSNHAKEIDCSKEFFDKLGTLLGEYGTVNIQMPFRDMSKKEVAELGVELGVPIALTYSCQANSEVHCGVCPNCVDRISALKNL</sequence>